<comment type="subcellular location">
    <subcellularLocation>
        <location evidence="1">Membrane</location>
        <topology evidence="1">Multi-pass membrane protein</topology>
    </subcellularLocation>
</comment>
<dbReference type="GO" id="GO:0022857">
    <property type="term" value="F:transmembrane transporter activity"/>
    <property type="evidence" value="ECO:0007669"/>
    <property type="project" value="InterPro"/>
</dbReference>
<dbReference type="GO" id="GO:0005886">
    <property type="term" value="C:plasma membrane"/>
    <property type="evidence" value="ECO:0007669"/>
    <property type="project" value="TreeGrafter"/>
</dbReference>
<accession>A0AAD7HL70</accession>
<feature type="transmembrane region" description="Helical" evidence="5">
    <location>
        <begin position="364"/>
        <end position="385"/>
    </location>
</feature>
<dbReference type="SUPFAM" id="SSF103473">
    <property type="entry name" value="MFS general substrate transporter"/>
    <property type="match status" value="1"/>
</dbReference>
<dbReference type="PROSITE" id="PS50850">
    <property type="entry name" value="MFS"/>
    <property type="match status" value="1"/>
</dbReference>
<feature type="transmembrane region" description="Helical" evidence="5">
    <location>
        <begin position="184"/>
        <end position="204"/>
    </location>
</feature>
<dbReference type="Pfam" id="PF07690">
    <property type="entry name" value="MFS_1"/>
    <property type="match status" value="1"/>
</dbReference>
<keyword evidence="2 5" id="KW-0812">Transmembrane</keyword>
<sequence>MDDEKTSQSKRDAAIAESQILSGRKLAVVFSAILLSVLLTALDQTILSTALPRIASHFDSFALQGWIADSYILAETAFLLVHGKLLRIFAAKYVLIAGIILFELGSLVCGLAQGVGQIIAGRTFSGIGAASIFVSMIQVISQATRLEDRARLFGIFGALFGMSSIIGPPIGGGLTDNVSWRWCFYINIPIGMFSLCVVALTLPASPPLGCDPATRSPRDLLRQVLHMDLLGAVLNAAAVTCLVLSLQWGGNTKAWSDPAVIVCFVISGLAAIAFVLWERHMGFDALAPMSVFKNRTRLSSYGAVAFGFLTRFSLLIFSYYISIFYQAAKHKSAVSAGIHLLPFILAVSVTSVTCGQLVSRTGYYWPFIVAAPFFLGSGSGLLYSIETTTPVAHLIGFQILAGIGTGLGMQNAFVVMTVEFRDDPKMIGPSMSMGSFAQFLGGTIGLGVAEPVFASQLSKYLLKYAPDAPAAVVRESPTSIYTDLPAAMVPGVVEAYTSALKTVFLLGVPVAALSLVSAAFINNLKIVPKPKPEVKHSEEV</sequence>
<keyword evidence="3 5" id="KW-1133">Transmembrane helix</keyword>
<feature type="domain" description="Major facilitator superfamily (MFS) profile" evidence="6">
    <location>
        <begin position="29"/>
        <end position="526"/>
    </location>
</feature>
<dbReference type="EMBL" id="JARJLG010000249">
    <property type="protein sequence ID" value="KAJ7723274.1"/>
    <property type="molecule type" value="Genomic_DNA"/>
</dbReference>
<dbReference type="PRINTS" id="PR01036">
    <property type="entry name" value="TCRTETB"/>
</dbReference>
<keyword evidence="8" id="KW-1185">Reference proteome</keyword>
<dbReference type="InterPro" id="IPR011701">
    <property type="entry name" value="MFS"/>
</dbReference>
<evidence type="ECO:0000256" key="2">
    <source>
        <dbReference type="ARBA" id="ARBA00022692"/>
    </source>
</evidence>
<feature type="transmembrane region" description="Helical" evidence="5">
    <location>
        <begin position="436"/>
        <end position="454"/>
    </location>
</feature>
<evidence type="ECO:0000256" key="1">
    <source>
        <dbReference type="ARBA" id="ARBA00004141"/>
    </source>
</evidence>
<feature type="transmembrane region" description="Helical" evidence="5">
    <location>
        <begin position="333"/>
        <end position="352"/>
    </location>
</feature>
<proteinExistence type="predicted"/>
<dbReference type="AlphaFoldDB" id="A0AAD7HL70"/>
<evidence type="ECO:0000313" key="8">
    <source>
        <dbReference type="Proteomes" id="UP001215280"/>
    </source>
</evidence>
<keyword evidence="4 5" id="KW-0472">Membrane</keyword>
<dbReference type="CDD" id="cd17502">
    <property type="entry name" value="MFS_Azr1_MDR_like"/>
    <property type="match status" value="1"/>
</dbReference>
<comment type="caution">
    <text evidence="7">The sequence shown here is derived from an EMBL/GenBank/DDBJ whole genome shotgun (WGS) entry which is preliminary data.</text>
</comment>
<feature type="transmembrane region" description="Helical" evidence="5">
    <location>
        <begin position="152"/>
        <end position="172"/>
    </location>
</feature>
<feature type="transmembrane region" description="Helical" evidence="5">
    <location>
        <begin position="93"/>
        <end position="113"/>
    </location>
</feature>
<dbReference type="PANTHER" id="PTHR23501">
    <property type="entry name" value="MAJOR FACILITATOR SUPERFAMILY"/>
    <property type="match status" value="1"/>
</dbReference>
<dbReference type="PANTHER" id="PTHR23501:SF198">
    <property type="entry name" value="AZOLE RESISTANCE PROTEIN 1-RELATED"/>
    <property type="match status" value="1"/>
</dbReference>
<feature type="transmembrane region" description="Helical" evidence="5">
    <location>
        <begin position="503"/>
        <end position="521"/>
    </location>
</feature>
<feature type="transmembrane region" description="Helical" evidence="5">
    <location>
        <begin position="21"/>
        <end position="41"/>
    </location>
</feature>
<protein>
    <submittedName>
        <fullName evidence="7">ABC transporter</fullName>
    </submittedName>
</protein>
<evidence type="ECO:0000256" key="5">
    <source>
        <dbReference type="SAM" id="Phobius"/>
    </source>
</evidence>
<name>A0AAD7HL70_9AGAR</name>
<dbReference type="Gene3D" id="1.20.1250.20">
    <property type="entry name" value="MFS general substrate transporter like domains"/>
    <property type="match status" value="1"/>
</dbReference>
<organism evidence="7 8">
    <name type="scientific">Mycena maculata</name>
    <dbReference type="NCBI Taxonomy" id="230809"/>
    <lineage>
        <taxon>Eukaryota</taxon>
        <taxon>Fungi</taxon>
        <taxon>Dikarya</taxon>
        <taxon>Basidiomycota</taxon>
        <taxon>Agaricomycotina</taxon>
        <taxon>Agaricomycetes</taxon>
        <taxon>Agaricomycetidae</taxon>
        <taxon>Agaricales</taxon>
        <taxon>Marasmiineae</taxon>
        <taxon>Mycenaceae</taxon>
        <taxon>Mycena</taxon>
    </lineage>
</organism>
<evidence type="ECO:0000313" key="7">
    <source>
        <dbReference type="EMBL" id="KAJ7723274.1"/>
    </source>
</evidence>
<evidence type="ECO:0000259" key="6">
    <source>
        <dbReference type="PROSITE" id="PS50850"/>
    </source>
</evidence>
<feature type="transmembrane region" description="Helical" evidence="5">
    <location>
        <begin position="258"/>
        <end position="277"/>
    </location>
</feature>
<evidence type="ECO:0000256" key="3">
    <source>
        <dbReference type="ARBA" id="ARBA00022989"/>
    </source>
</evidence>
<feature type="transmembrane region" description="Helical" evidence="5">
    <location>
        <begin position="298"/>
        <end position="321"/>
    </location>
</feature>
<feature type="transmembrane region" description="Helical" evidence="5">
    <location>
        <begin position="225"/>
        <end position="246"/>
    </location>
</feature>
<gene>
    <name evidence="7" type="ORF">DFH07DRAFT_856001</name>
</gene>
<feature type="transmembrane region" description="Helical" evidence="5">
    <location>
        <begin position="119"/>
        <end position="140"/>
    </location>
</feature>
<feature type="transmembrane region" description="Helical" evidence="5">
    <location>
        <begin position="391"/>
        <end position="415"/>
    </location>
</feature>
<dbReference type="Gene3D" id="1.20.1720.10">
    <property type="entry name" value="Multidrug resistance protein D"/>
    <property type="match status" value="1"/>
</dbReference>
<dbReference type="InterPro" id="IPR036259">
    <property type="entry name" value="MFS_trans_sf"/>
</dbReference>
<reference evidence="7" key="1">
    <citation type="submission" date="2023-03" db="EMBL/GenBank/DDBJ databases">
        <title>Massive genome expansion in bonnet fungi (Mycena s.s.) driven by repeated elements and novel gene families across ecological guilds.</title>
        <authorList>
            <consortium name="Lawrence Berkeley National Laboratory"/>
            <person name="Harder C.B."/>
            <person name="Miyauchi S."/>
            <person name="Viragh M."/>
            <person name="Kuo A."/>
            <person name="Thoen E."/>
            <person name="Andreopoulos B."/>
            <person name="Lu D."/>
            <person name="Skrede I."/>
            <person name="Drula E."/>
            <person name="Henrissat B."/>
            <person name="Morin E."/>
            <person name="Kohler A."/>
            <person name="Barry K."/>
            <person name="LaButti K."/>
            <person name="Morin E."/>
            <person name="Salamov A."/>
            <person name="Lipzen A."/>
            <person name="Mereny Z."/>
            <person name="Hegedus B."/>
            <person name="Baldrian P."/>
            <person name="Stursova M."/>
            <person name="Weitz H."/>
            <person name="Taylor A."/>
            <person name="Grigoriev I.V."/>
            <person name="Nagy L.G."/>
            <person name="Martin F."/>
            <person name="Kauserud H."/>
        </authorList>
    </citation>
    <scope>NUCLEOTIDE SEQUENCE</scope>
    <source>
        <strain evidence="7">CBHHK188m</strain>
    </source>
</reference>
<evidence type="ECO:0000256" key="4">
    <source>
        <dbReference type="ARBA" id="ARBA00023136"/>
    </source>
</evidence>
<dbReference type="InterPro" id="IPR020846">
    <property type="entry name" value="MFS_dom"/>
</dbReference>
<dbReference type="Proteomes" id="UP001215280">
    <property type="component" value="Unassembled WGS sequence"/>
</dbReference>